<dbReference type="AlphaFoldDB" id="A0A4C1YRU1"/>
<sequence>MGNIYRRRVNRIVGVATGRHAILGGTPPGNAPGAAGGAAGAPFSPPHAPAFRPPEHAPHTPGSPNDFGGGVKSKSQDVASKSLSGLESLVDQIPSIAEGPANGGGGPAGPPEGGGVGVGAGAAPSAPPPLPEAYAPALYGPYGYGAGAYGNNSYGSPFVGYGAGGWGGQLMRPTPGYLGEPAAWQYAQYGAAAGSYAPANYAPYYNGYAGAAPHQQYLSHASHVLDHLAHHKDAPAHAPGVPAVPSVPSVGFGGFLACKRMRRTSAPVAVGGGARLRRLRPLCTYRLFYATGGRAPPHPPRPAIGVQIEIKIRFGMMCVEKVLPMSNVRGAGAGREAPPAFIYCRFGANRRGETKSTGYSKSPRRRIYLGAGAAAAAARPRRSRLTLSIAITLVDLEGGAARAPPPPPPPAVAPAPLRPFVRISTRVWTECCEIGSVPSGEPEPARAAAGPAGALVRRRLPSRVICRTATEYGSSETAGAARGRSHLSLIWVEVLGATGVEGGGGAGAAPRTSSHATND</sequence>
<feature type="compositionally biased region" description="Pro residues" evidence="1">
    <location>
        <begin position="43"/>
        <end position="52"/>
    </location>
</feature>
<feature type="compositionally biased region" description="Gly residues" evidence="1">
    <location>
        <begin position="101"/>
        <end position="120"/>
    </location>
</feature>
<accession>A0A4C1YRU1</accession>
<feature type="region of interest" description="Disordered" evidence="1">
    <location>
        <begin position="95"/>
        <end position="127"/>
    </location>
</feature>
<keyword evidence="3" id="KW-1185">Reference proteome</keyword>
<feature type="region of interest" description="Disordered" evidence="1">
    <location>
        <begin position="24"/>
        <end position="80"/>
    </location>
</feature>
<proteinExistence type="predicted"/>
<dbReference type="EMBL" id="BGZK01001316">
    <property type="protein sequence ID" value="GBP77065.1"/>
    <property type="molecule type" value="Genomic_DNA"/>
</dbReference>
<evidence type="ECO:0000256" key="1">
    <source>
        <dbReference type="SAM" id="MobiDB-lite"/>
    </source>
</evidence>
<protein>
    <submittedName>
        <fullName evidence="2">Uncharacterized protein</fullName>
    </submittedName>
</protein>
<reference evidence="2 3" key="1">
    <citation type="journal article" date="2019" name="Commun. Biol.">
        <title>The bagworm genome reveals a unique fibroin gene that provides high tensile strength.</title>
        <authorList>
            <person name="Kono N."/>
            <person name="Nakamura H."/>
            <person name="Ohtoshi R."/>
            <person name="Tomita M."/>
            <person name="Numata K."/>
            <person name="Arakawa K."/>
        </authorList>
    </citation>
    <scope>NUCLEOTIDE SEQUENCE [LARGE SCALE GENOMIC DNA]</scope>
</reference>
<name>A0A4C1YRU1_EUMVA</name>
<evidence type="ECO:0000313" key="2">
    <source>
        <dbReference type="EMBL" id="GBP77065.1"/>
    </source>
</evidence>
<gene>
    <name evidence="2" type="ORF">EVAR_45973_1</name>
</gene>
<dbReference type="OrthoDB" id="7486673at2759"/>
<evidence type="ECO:0000313" key="3">
    <source>
        <dbReference type="Proteomes" id="UP000299102"/>
    </source>
</evidence>
<organism evidence="2 3">
    <name type="scientific">Eumeta variegata</name>
    <name type="common">Bagworm moth</name>
    <name type="synonym">Eumeta japonica</name>
    <dbReference type="NCBI Taxonomy" id="151549"/>
    <lineage>
        <taxon>Eukaryota</taxon>
        <taxon>Metazoa</taxon>
        <taxon>Ecdysozoa</taxon>
        <taxon>Arthropoda</taxon>
        <taxon>Hexapoda</taxon>
        <taxon>Insecta</taxon>
        <taxon>Pterygota</taxon>
        <taxon>Neoptera</taxon>
        <taxon>Endopterygota</taxon>
        <taxon>Lepidoptera</taxon>
        <taxon>Glossata</taxon>
        <taxon>Ditrysia</taxon>
        <taxon>Tineoidea</taxon>
        <taxon>Psychidae</taxon>
        <taxon>Oiketicinae</taxon>
        <taxon>Eumeta</taxon>
    </lineage>
</organism>
<dbReference type="Proteomes" id="UP000299102">
    <property type="component" value="Unassembled WGS sequence"/>
</dbReference>
<comment type="caution">
    <text evidence="2">The sequence shown here is derived from an EMBL/GenBank/DDBJ whole genome shotgun (WGS) entry which is preliminary data.</text>
</comment>